<feature type="signal peptide" evidence="1">
    <location>
        <begin position="1"/>
        <end position="20"/>
    </location>
</feature>
<evidence type="ECO:0000256" key="1">
    <source>
        <dbReference type="SAM" id="SignalP"/>
    </source>
</evidence>
<dbReference type="Proteomes" id="UP001209922">
    <property type="component" value="Unassembled WGS sequence"/>
</dbReference>
<dbReference type="RefSeq" id="WP_265128477.1">
    <property type="nucleotide sequence ID" value="NZ_JAPCHY010000011.1"/>
</dbReference>
<accession>A0ABT3JZ48</accession>
<proteinExistence type="predicted"/>
<keyword evidence="3" id="KW-1185">Reference proteome</keyword>
<dbReference type="EMBL" id="JAPCHY010000011">
    <property type="protein sequence ID" value="MCW4473494.1"/>
    <property type="molecule type" value="Genomic_DNA"/>
</dbReference>
<dbReference type="InterPro" id="IPR021307">
    <property type="entry name" value="DUF2884"/>
</dbReference>
<name>A0ABT3JZ48_9XANT</name>
<keyword evidence="1" id="KW-0732">Signal</keyword>
<gene>
    <name evidence="2" type="ORF">OK345_13390</name>
</gene>
<dbReference type="Pfam" id="PF11101">
    <property type="entry name" value="DUF2884"/>
    <property type="match status" value="1"/>
</dbReference>
<protein>
    <submittedName>
        <fullName evidence="2">YggN family protein</fullName>
    </submittedName>
</protein>
<sequence>MKIPSTLVALLLCLPLAACGERPKTTDTAAETLLGQKIREGTDKARMELASSNISISDSGSSKAEITPAGDLLIEGKPVEIDAAQRELLLTYRGQILKVAEAGIDIGLQGADLGVRAAKEAVKGIFSGKTGDIEKNIDADARRLETEAKKICDLLPPMRDTQQQLAATLPAFEPYARLEQSDIDDCRDKGKWSNK</sequence>
<comment type="caution">
    <text evidence="2">The sequence shown here is derived from an EMBL/GenBank/DDBJ whole genome shotgun (WGS) entry which is preliminary data.</text>
</comment>
<evidence type="ECO:0000313" key="3">
    <source>
        <dbReference type="Proteomes" id="UP001209922"/>
    </source>
</evidence>
<reference evidence="2 3" key="1">
    <citation type="submission" date="2022-10" db="EMBL/GenBank/DDBJ databases">
        <title>Xanthomonas sp. H13-6.</title>
        <authorList>
            <person name="Liu X."/>
            <person name="Deng Z."/>
            <person name="Jiang Y."/>
            <person name="Yu T."/>
            <person name="Ai J."/>
        </authorList>
    </citation>
    <scope>NUCLEOTIDE SEQUENCE [LARGE SCALE GENOMIC DNA]</scope>
    <source>
        <strain evidence="2 3">H13-6</strain>
    </source>
</reference>
<evidence type="ECO:0000313" key="2">
    <source>
        <dbReference type="EMBL" id="MCW4473494.1"/>
    </source>
</evidence>
<organism evidence="2 3">
    <name type="scientific">Xanthomonas chitinilytica</name>
    <dbReference type="NCBI Taxonomy" id="2989819"/>
    <lineage>
        <taxon>Bacteria</taxon>
        <taxon>Pseudomonadati</taxon>
        <taxon>Pseudomonadota</taxon>
        <taxon>Gammaproteobacteria</taxon>
        <taxon>Lysobacterales</taxon>
        <taxon>Lysobacteraceae</taxon>
        <taxon>Xanthomonas</taxon>
    </lineage>
</organism>
<feature type="chain" id="PRO_5045563514" evidence="1">
    <location>
        <begin position="21"/>
        <end position="195"/>
    </location>
</feature>